<dbReference type="InterPro" id="IPR018168">
    <property type="entry name" value="Ubi_Hdrlase_CS"/>
</dbReference>
<dbReference type="GO" id="GO:0019168">
    <property type="term" value="F:2-polyprenylphenol 6-hydroxylase activity"/>
    <property type="evidence" value="ECO:0007669"/>
    <property type="project" value="TreeGrafter"/>
</dbReference>
<feature type="domain" description="FAD-binding" evidence="9">
    <location>
        <begin position="9"/>
        <end position="336"/>
    </location>
</feature>
<comment type="similarity">
    <text evidence="3">Belongs to the UbiH/COQ6 family.</text>
</comment>
<dbReference type="PANTHER" id="PTHR43876:SF7">
    <property type="entry name" value="UBIQUINONE BIOSYNTHESIS MONOOXYGENASE COQ6, MITOCHONDRIAL"/>
    <property type="match status" value="1"/>
</dbReference>
<dbReference type="GO" id="GO:0071949">
    <property type="term" value="F:FAD binding"/>
    <property type="evidence" value="ECO:0007669"/>
    <property type="project" value="InterPro"/>
</dbReference>
<evidence type="ECO:0000259" key="9">
    <source>
        <dbReference type="Pfam" id="PF01494"/>
    </source>
</evidence>
<dbReference type="PANTHER" id="PTHR43876">
    <property type="entry name" value="UBIQUINONE BIOSYNTHESIS MONOOXYGENASE COQ6, MITOCHONDRIAL"/>
    <property type="match status" value="1"/>
</dbReference>
<dbReference type="InterPro" id="IPR002938">
    <property type="entry name" value="FAD-bd"/>
</dbReference>
<sequence>MTETNRRNADIAVVGAGLVGALFALLHARRHPQQQVLLLEAGADTAHFDAGGFDPRVVALTQASVNLLDEAGIWQKVLTARACAYTAMDVWDAEGTGDIQFFADDVHQPQLGFIVENSLLLSHLHQAISYTPNIQLQLNARVKQLLLPAADANGDATLLLASGETLRVQLIVAADGARSSLRELAGLATREWDYGHDAIVTTIRTQKPHDFVARQRFMRSGPLAFLPLQASAQAAAQEFHCSIVWSAETPLAKQLMQLGDDEFCDSLTRASEACLGQVVHADKRFAIPLRQRHAVDYIRPGFALIGDAAHTIHPLAGQGVNLGIKDVAALLTELDRASARGLALGHGATLRRYQRARKADNLATMAAMEGFKQLFGADHHLLRWLRNEGLKLANRSGLVKREMIKQAMGL</sequence>
<keyword evidence="5" id="KW-0274">FAD</keyword>
<dbReference type="Gene3D" id="3.50.50.60">
    <property type="entry name" value="FAD/NAD(P)-binding domain"/>
    <property type="match status" value="2"/>
</dbReference>
<dbReference type="PRINTS" id="PR00420">
    <property type="entry name" value="RNGMNOXGNASE"/>
</dbReference>
<dbReference type="InterPro" id="IPR010971">
    <property type="entry name" value="UbiH/COQ6"/>
</dbReference>
<evidence type="ECO:0000313" key="11">
    <source>
        <dbReference type="Proteomes" id="UP000000466"/>
    </source>
</evidence>
<gene>
    <name evidence="10" type="ordered locus">M5M_14180</name>
</gene>
<accession>K4L1B9</accession>
<evidence type="ECO:0000256" key="6">
    <source>
        <dbReference type="ARBA" id="ARBA00023002"/>
    </source>
</evidence>
<evidence type="ECO:0000256" key="4">
    <source>
        <dbReference type="ARBA" id="ARBA00022630"/>
    </source>
</evidence>
<dbReference type="KEGG" id="saga:M5M_14180"/>
<comment type="cofactor">
    <cofactor evidence="1">
        <name>FAD</name>
        <dbReference type="ChEBI" id="CHEBI:57692"/>
    </cofactor>
</comment>
<reference evidence="10 11" key="1">
    <citation type="journal article" date="2013" name="Genome Announc.">
        <title>Complete genome sequence of Simiduia agarivorans SA1(T), a marine bacterium able to degrade a variety of polysaccharides.</title>
        <authorList>
            <person name="Lin S.Y."/>
            <person name="Shieh W.Y."/>
            <person name="Chen J.S."/>
            <person name="Tang S.L."/>
        </authorList>
    </citation>
    <scope>NUCLEOTIDE SEQUENCE [LARGE SCALE GENOMIC DNA]</scope>
    <source>
        <strain evidence="11">DSM 21679 / JCM 13881 / BCRC 17597 / SA1</strain>
    </source>
</reference>
<comment type="subunit">
    <text evidence="8">Component of the Ubi complex metabolon, which regroups five ubiquinone biosynthesis proteins (UbiE, UbiF, UbiG, UbiH and UbiI) and two accessory factors (UbiK and the lipid-binding protein UbiJ).</text>
</comment>
<evidence type="ECO:0000256" key="3">
    <source>
        <dbReference type="ARBA" id="ARBA00005349"/>
    </source>
</evidence>
<keyword evidence="11" id="KW-1185">Reference proteome</keyword>
<dbReference type="GO" id="GO:0110142">
    <property type="term" value="C:ubiquinone biosynthesis complex"/>
    <property type="evidence" value="ECO:0007669"/>
    <property type="project" value="UniProtKB-ARBA"/>
</dbReference>
<organism evidence="10 11">
    <name type="scientific">Simiduia agarivorans (strain DSM 21679 / JCM 13881 / BCRC 17597 / SA1)</name>
    <dbReference type="NCBI Taxonomy" id="1117647"/>
    <lineage>
        <taxon>Bacteria</taxon>
        <taxon>Pseudomonadati</taxon>
        <taxon>Pseudomonadota</taxon>
        <taxon>Gammaproteobacteria</taxon>
        <taxon>Cellvibrionales</taxon>
        <taxon>Cellvibrionaceae</taxon>
        <taxon>Simiduia</taxon>
    </lineage>
</organism>
<dbReference type="NCBIfam" id="TIGR01988">
    <property type="entry name" value="Ubi-OHases"/>
    <property type="match status" value="1"/>
</dbReference>
<evidence type="ECO:0000256" key="1">
    <source>
        <dbReference type="ARBA" id="ARBA00001974"/>
    </source>
</evidence>
<dbReference type="UniPathway" id="UPA00232"/>
<evidence type="ECO:0000256" key="2">
    <source>
        <dbReference type="ARBA" id="ARBA00004749"/>
    </source>
</evidence>
<dbReference type="STRING" id="1117647.M5M_14180"/>
<comment type="pathway">
    <text evidence="2">Cofactor biosynthesis; ubiquinone biosynthesis.</text>
</comment>
<dbReference type="SUPFAM" id="SSF51905">
    <property type="entry name" value="FAD/NAD(P)-binding domain"/>
    <property type="match status" value="1"/>
</dbReference>
<dbReference type="HOGENOM" id="CLU_009665_8_3_6"/>
<proteinExistence type="inferred from homology"/>
<dbReference type="AlphaFoldDB" id="K4L1B9"/>
<name>K4L1B9_SIMAS</name>
<dbReference type="RefSeq" id="WP_015048125.1">
    <property type="nucleotide sequence ID" value="NC_018868.3"/>
</dbReference>
<dbReference type="Proteomes" id="UP000000466">
    <property type="component" value="Chromosome"/>
</dbReference>
<evidence type="ECO:0000313" key="10">
    <source>
        <dbReference type="EMBL" id="AFU99972.1"/>
    </source>
</evidence>
<evidence type="ECO:0000256" key="8">
    <source>
        <dbReference type="ARBA" id="ARBA00065734"/>
    </source>
</evidence>
<dbReference type="EMBL" id="CP003746">
    <property type="protein sequence ID" value="AFU99972.1"/>
    <property type="molecule type" value="Genomic_DNA"/>
</dbReference>
<evidence type="ECO:0000256" key="5">
    <source>
        <dbReference type="ARBA" id="ARBA00022827"/>
    </source>
</evidence>
<keyword evidence="6" id="KW-0560">Oxidoreductase</keyword>
<dbReference type="InterPro" id="IPR051205">
    <property type="entry name" value="UbiH/COQ6_monooxygenase"/>
</dbReference>
<evidence type="ECO:0000256" key="7">
    <source>
        <dbReference type="ARBA" id="ARBA00023033"/>
    </source>
</evidence>
<dbReference type="InterPro" id="IPR036188">
    <property type="entry name" value="FAD/NAD-bd_sf"/>
</dbReference>
<protein>
    <submittedName>
        <fullName evidence="10">2-octaprenyl-3-methyl-6-methoxy-1,4-benzoquinol hydroxylase</fullName>
    </submittedName>
</protein>
<dbReference type="GO" id="GO:0006744">
    <property type="term" value="P:ubiquinone biosynthetic process"/>
    <property type="evidence" value="ECO:0007669"/>
    <property type="project" value="UniProtKB-UniPathway"/>
</dbReference>
<dbReference type="FunFam" id="3.50.50.60:FF:000021">
    <property type="entry name" value="Ubiquinone biosynthesis monooxygenase COQ6"/>
    <property type="match status" value="1"/>
</dbReference>
<keyword evidence="4" id="KW-0285">Flavoprotein</keyword>
<dbReference type="Pfam" id="PF01494">
    <property type="entry name" value="FAD_binding_3"/>
    <property type="match status" value="1"/>
</dbReference>
<dbReference type="eggNOG" id="COG0654">
    <property type="taxonomic scope" value="Bacteria"/>
</dbReference>
<keyword evidence="7" id="KW-0503">Monooxygenase</keyword>
<dbReference type="OrthoDB" id="9769565at2"/>
<dbReference type="PROSITE" id="PS01304">
    <property type="entry name" value="UBIH"/>
    <property type="match status" value="1"/>
</dbReference>